<name>A0A072TPY6_MEDTR</name>
<dbReference type="EnsemblPlants" id="KEH19276">
    <property type="protein sequence ID" value="KEH19276"/>
    <property type="gene ID" value="MTR_8g045745"/>
</dbReference>
<reference evidence="1 3" key="1">
    <citation type="journal article" date="2011" name="Nature">
        <title>The Medicago genome provides insight into the evolution of rhizobial symbioses.</title>
        <authorList>
            <person name="Young N.D."/>
            <person name="Debelle F."/>
            <person name="Oldroyd G.E."/>
            <person name="Geurts R."/>
            <person name="Cannon S.B."/>
            <person name="Udvardi M.K."/>
            <person name="Benedito V.A."/>
            <person name="Mayer K.F."/>
            <person name="Gouzy J."/>
            <person name="Schoof H."/>
            <person name="Van de Peer Y."/>
            <person name="Proost S."/>
            <person name="Cook D.R."/>
            <person name="Meyers B.C."/>
            <person name="Spannagl M."/>
            <person name="Cheung F."/>
            <person name="De Mita S."/>
            <person name="Krishnakumar V."/>
            <person name="Gundlach H."/>
            <person name="Zhou S."/>
            <person name="Mudge J."/>
            <person name="Bharti A.K."/>
            <person name="Murray J.D."/>
            <person name="Naoumkina M.A."/>
            <person name="Rosen B."/>
            <person name="Silverstein K.A."/>
            <person name="Tang H."/>
            <person name="Rombauts S."/>
            <person name="Zhao P.X."/>
            <person name="Zhou P."/>
            <person name="Barbe V."/>
            <person name="Bardou P."/>
            <person name="Bechner M."/>
            <person name="Bellec A."/>
            <person name="Berger A."/>
            <person name="Berges H."/>
            <person name="Bidwell S."/>
            <person name="Bisseling T."/>
            <person name="Choisne N."/>
            <person name="Couloux A."/>
            <person name="Denny R."/>
            <person name="Deshpande S."/>
            <person name="Dai X."/>
            <person name="Doyle J.J."/>
            <person name="Dudez A.M."/>
            <person name="Farmer A.D."/>
            <person name="Fouteau S."/>
            <person name="Franken C."/>
            <person name="Gibelin C."/>
            <person name="Gish J."/>
            <person name="Goldstein S."/>
            <person name="Gonzalez A.J."/>
            <person name="Green P.J."/>
            <person name="Hallab A."/>
            <person name="Hartog M."/>
            <person name="Hua A."/>
            <person name="Humphray S.J."/>
            <person name="Jeong D.H."/>
            <person name="Jing Y."/>
            <person name="Jocker A."/>
            <person name="Kenton S.M."/>
            <person name="Kim D.J."/>
            <person name="Klee K."/>
            <person name="Lai H."/>
            <person name="Lang C."/>
            <person name="Lin S."/>
            <person name="Macmil S.L."/>
            <person name="Magdelenat G."/>
            <person name="Matthews L."/>
            <person name="McCorrison J."/>
            <person name="Monaghan E.L."/>
            <person name="Mun J.H."/>
            <person name="Najar F.Z."/>
            <person name="Nicholson C."/>
            <person name="Noirot C."/>
            <person name="O'Bleness M."/>
            <person name="Paule C.R."/>
            <person name="Poulain J."/>
            <person name="Prion F."/>
            <person name="Qin B."/>
            <person name="Qu C."/>
            <person name="Retzel E.F."/>
            <person name="Riddle C."/>
            <person name="Sallet E."/>
            <person name="Samain S."/>
            <person name="Samson N."/>
            <person name="Sanders I."/>
            <person name="Saurat O."/>
            <person name="Scarpelli C."/>
            <person name="Schiex T."/>
            <person name="Segurens B."/>
            <person name="Severin A.J."/>
            <person name="Sherrier D.J."/>
            <person name="Shi R."/>
            <person name="Sims S."/>
            <person name="Singer S.R."/>
            <person name="Sinharoy S."/>
            <person name="Sterck L."/>
            <person name="Viollet A."/>
            <person name="Wang B.B."/>
            <person name="Wang K."/>
            <person name="Wang M."/>
            <person name="Wang X."/>
            <person name="Warfsmann J."/>
            <person name="Weissenbach J."/>
            <person name="White D.D."/>
            <person name="White J.D."/>
            <person name="Wiley G.B."/>
            <person name="Wincker P."/>
            <person name="Xing Y."/>
            <person name="Yang L."/>
            <person name="Yao Z."/>
            <person name="Ying F."/>
            <person name="Zhai J."/>
            <person name="Zhou L."/>
            <person name="Zuber A."/>
            <person name="Denarie J."/>
            <person name="Dixon R.A."/>
            <person name="May G.D."/>
            <person name="Schwartz D.C."/>
            <person name="Rogers J."/>
            <person name="Quetier F."/>
            <person name="Town C.D."/>
            <person name="Roe B.A."/>
        </authorList>
    </citation>
    <scope>NUCLEOTIDE SEQUENCE [LARGE SCALE GENOMIC DNA]</scope>
    <source>
        <strain evidence="1">A17</strain>
        <strain evidence="2 3">cv. Jemalong A17</strain>
    </source>
</reference>
<reference evidence="2" key="3">
    <citation type="submission" date="2015-04" db="UniProtKB">
        <authorList>
            <consortium name="EnsemblPlants"/>
        </authorList>
    </citation>
    <scope>IDENTIFICATION</scope>
    <source>
        <strain evidence="2">cv. Jemalong A17</strain>
    </source>
</reference>
<dbReference type="HOGENOM" id="CLU_2281655_0_0_1"/>
<reference evidence="1 3" key="2">
    <citation type="journal article" date="2014" name="BMC Genomics">
        <title>An improved genome release (version Mt4.0) for the model legume Medicago truncatula.</title>
        <authorList>
            <person name="Tang H."/>
            <person name="Krishnakumar V."/>
            <person name="Bidwell S."/>
            <person name="Rosen B."/>
            <person name="Chan A."/>
            <person name="Zhou S."/>
            <person name="Gentzbittel L."/>
            <person name="Childs K.L."/>
            <person name="Yandell M."/>
            <person name="Gundlach H."/>
            <person name="Mayer K.F."/>
            <person name="Schwartz D.C."/>
            <person name="Town C.D."/>
        </authorList>
    </citation>
    <scope>GENOME REANNOTATION</scope>
    <source>
        <strain evidence="1">A17</strain>
        <strain evidence="2 3">cv. Jemalong A17</strain>
    </source>
</reference>
<dbReference type="EMBL" id="CM001224">
    <property type="protein sequence ID" value="KEH19276.1"/>
    <property type="molecule type" value="Genomic_DNA"/>
</dbReference>
<gene>
    <name evidence="1" type="ordered locus">MTR_8g045745</name>
</gene>
<evidence type="ECO:0000313" key="1">
    <source>
        <dbReference type="EMBL" id="KEH19276.1"/>
    </source>
</evidence>
<protein>
    <submittedName>
        <fullName evidence="1 2">Uncharacterized protein</fullName>
    </submittedName>
</protein>
<accession>A0A072TPY6</accession>
<proteinExistence type="predicted"/>
<keyword evidence="3" id="KW-1185">Reference proteome</keyword>
<sequence>MASGGLDYSIRKKLDTQHLRDMAQLADRVRHVERLKAEKVRTHKHFRKEKTLNIELSLKEEKPNTIQPPPPPLVFFSPSQCLSVNVPAGTFSSSLKIQPPSQ</sequence>
<dbReference type="Proteomes" id="UP000002051">
    <property type="component" value="Chromosome 8"/>
</dbReference>
<evidence type="ECO:0000313" key="2">
    <source>
        <dbReference type="EnsemblPlants" id="KEH19276"/>
    </source>
</evidence>
<organism evidence="1 3">
    <name type="scientific">Medicago truncatula</name>
    <name type="common">Barrel medic</name>
    <name type="synonym">Medicago tribuloides</name>
    <dbReference type="NCBI Taxonomy" id="3880"/>
    <lineage>
        <taxon>Eukaryota</taxon>
        <taxon>Viridiplantae</taxon>
        <taxon>Streptophyta</taxon>
        <taxon>Embryophyta</taxon>
        <taxon>Tracheophyta</taxon>
        <taxon>Spermatophyta</taxon>
        <taxon>Magnoliopsida</taxon>
        <taxon>eudicotyledons</taxon>
        <taxon>Gunneridae</taxon>
        <taxon>Pentapetalae</taxon>
        <taxon>rosids</taxon>
        <taxon>fabids</taxon>
        <taxon>Fabales</taxon>
        <taxon>Fabaceae</taxon>
        <taxon>Papilionoideae</taxon>
        <taxon>50 kb inversion clade</taxon>
        <taxon>NPAAA clade</taxon>
        <taxon>Hologalegina</taxon>
        <taxon>IRL clade</taxon>
        <taxon>Trifolieae</taxon>
        <taxon>Medicago</taxon>
    </lineage>
</organism>
<evidence type="ECO:0000313" key="3">
    <source>
        <dbReference type="Proteomes" id="UP000002051"/>
    </source>
</evidence>
<dbReference type="AlphaFoldDB" id="A0A072TPY6"/>